<protein>
    <submittedName>
        <fullName evidence="3">PH domain-containing protein</fullName>
    </submittedName>
</protein>
<organism evidence="3 4">
    <name type="scientific">Pacificispira spongiicola</name>
    <dbReference type="NCBI Taxonomy" id="2729598"/>
    <lineage>
        <taxon>Bacteria</taxon>
        <taxon>Pseudomonadati</taxon>
        <taxon>Pseudomonadota</taxon>
        <taxon>Alphaproteobacteria</taxon>
        <taxon>Rhodospirillales</taxon>
        <taxon>Rhodospirillaceae</taxon>
        <taxon>Pacificispira</taxon>
    </lineage>
</organism>
<feature type="domain" description="Low molecular weight protein antigen 6 PH" evidence="2">
    <location>
        <begin position="63"/>
        <end position="107"/>
    </location>
</feature>
<dbReference type="AlphaFoldDB" id="A0A7Y0HGP7"/>
<sequence>MTDVYRYGFAGQRMDLLRGVFGLALTLGPLFAVDAILPWIAVILAVLAAFFAIFLIKIWIRHRTEIRVSQDGIEQRGPFGGKTIAWGDVSGLRVAYFASAKSRDGIVTLTLSGQGRKIVVESSLSEFDRAMERIVRICDRADVEMDATTVHNLAALGLRKGAEPGAGSSGG</sequence>
<name>A0A7Y0HGP7_9PROT</name>
<evidence type="ECO:0000259" key="2">
    <source>
        <dbReference type="Pfam" id="PF10756"/>
    </source>
</evidence>
<proteinExistence type="predicted"/>
<reference evidence="3 4" key="1">
    <citation type="submission" date="2020-04" db="EMBL/GenBank/DDBJ databases">
        <title>Rhodospirillaceae bacterium KN72 isolated from deep sea.</title>
        <authorList>
            <person name="Zhang D.-C."/>
        </authorList>
    </citation>
    <scope>NUCLEOTIDE SEQUENCE [LARGE SCALE GENOMIC DNA]</scope>
    <source>
        <strain evidence="3 4">KN72</strain>
    </source>
</reference>
<evidence type="ECO:0000313" key="4">
    <source>
        <dbReference type="Proteomes" id="UP000539372"/>
    </source>
</evidence>
<dbReference type="InterPro" id="IPR019692">
    <property type="entry name" value="CFP-6_PH"/>
</dbReference>
<dbReference type="RefSeq" id="WP_169625533.1">
    <property type="nucleotide sequence ID" value="NZ_JABBNT010000003.1"/>
</dbReference>
<evidence type="ECO:0000256" key="1">
    <source>
        <dbReference type="SAM" id="Phobius"/>
    </source>
</evidence>
<keyword evidence="1" id="KW-1133">Transmembrane helix</keyword>
<keyword evidence="1" id="KW-0812">Transmembrane</keyword>
<feature type="transmembrane region" description="Helical" evidence="1">
    <location>
        <begin position="16"/>
        <end position="33"/>
    </location>
</feature>
<dbReference type="Proteomes" id="UP000539372">
    <property type="component" value="Unassembled WGS sequence"/>
</dbReference>
<evidence type="ECO:0000313" key="3">
    <source>
        <dbReference type="EMBL" id="NMM45172.1"/>
    </source>
</evidence>
<dbReference type="EMBL" id="JABBNT010000003">
    <property type="protein sequence ID" value="NMM45172.1"/>
    <property type="molecule type" value="Genomic_DNA"/>
</dbReference>
<gene>
    <name evidence="3" type="ORF">HH303_11825</name>
</gene>
<keyword evidence="1" id="KW-0472">Membrane</keyword>
<keyword evidence="4" id="KW-1185">Reference proteome</keyword>
<comment type="caution">
    <text evidence="3">The sequence shown here is derived from an EMBL/GenBank/DDBJ whole genome shotgun (WGS) entry which is preliminary data.</text>
</comment>
<feature type="transmembrane region" description="Helical" evidence="1">
    <location>
        <begin position="39"/>
        <end position="60"/>
    </location>
</feature>
<dbReference type="Pfam" id="PF10756">
    <property type="entry name" value="bPH_6"/>
    <property type="match status" value="1"/>
</dbReference>
<accession>A0A7Y0HGP7</accession>